<proteinExistence type="predicted"/>
<feature type="transmembrane region" description="Helical" evidence="1">
    <location>
        <begin position="175"/>
        <end position="198"/>
    </location>
</feature>
<dbReference type="GO" id="GO:0016020">
    <property type="term" value="C:membrane"/>
    <property type="evidence" value="ECO:0007669"/>
    <property type="project" value="TreeGrafter"/>
</dbReference>
<sequence length="212" mass="24303">MAIDTTKPSYWLNWRFLLCALYVLATVVIASIVIWKYEGKTRLHDEMREGQQVPVGFLYQDEVWTTCVEAFSIYGCWYHGGACLKGAQNIDEEQSSCPAPELGGSMVYLLQIIYQVTAGAVVLTDVVWWVIIYPFLTAKDYKLSFFDTCMHSVNALVLVDALLNGMRYPMFRIAYFLLWTTLFVICQWIIHACVSIPWPYPFMELSSSFAPL</sequence>
<feature type="transmembrane region" description="Helical" evidence="1">
    <location>
        <begin position="12"/>
        <end position="35"/>
    </location>
</feature>
<keyword evidence="1" id="KW-0812">Transmembrane</keyword>
<protein>
    <submittedName>
        <fullName evidence="2">Uncharacterized protein</fullName>
    </submittedName>
</protein>
<reference evidence="2" key="1">
    <citation type="journal article" date="2013" name="J. Plant Res.">
        <title>Effect of fungi and light on seed germination of three Opuntia species from semiarid lands of central Mexico.</title>
        <authorList>
            <person name="Delgado-Sanchez P."/>
            <person name="Jimenez-Bremont J.F."/>
            <person name="Guerrero-Gonzalez Mde L."/>
            <person name="Flores J."/>
        </authorList>
    </citation>
    <scope>NUCLEOTIDE SEQUENCE</scope>
    <source>
        <tissue evidence="2">Cladode</tissue>
    </source>
</reference>
<dbReference type="PANTHER" id="PTHR12242">
    <property type="entry name" value="OS02G0130600 PROTEIN-RELATED"/>
    <property type="match status" value="1"/>
</dbReference>
<evidence type="ECO:0000313" key="2">
    <source>
        <dbReference type="EMBL" id="MBA4620576.1"/>
    </source>
</evidence>
<evidence type="ECO:0000256" key="1">
    <source>
        <dbReference type="SAM" id="Phobius"/>
    </source>
</evidence>
<keyword evidence="1" id="KW-0472">Membrane</keyword>
<keyword evidence="1" id="KW-1133">Transmembrane helix</keyword>
<reference evidence="2" key="2">
    <citation type="submission" date="2020-07" db="EMBL/GenBank/DDBJ databases">
        <authorList>
            <person name="Vera ALvarez R."/>
            <person name="Arias-Moreno D.M."/>
            <person name="Jimenez-Jacinto V."/>
            <person name="Jimenez-Bremont J.F."/>
            <person name="Swaminathan K."/>
            <person name="Moose S.P."/>
            <person name="Guerrero-Gonzalez M.L."/>
            <person name="Marino-Ramirez L."/>
            <person name="Landsman D."/>
            <person name="Rodriguez-Kessler M."/>
            <person name="Delgado-Sanchez P."/>
        </authorList>
    </citation>
    <scope>NUCLEOTIDE SEQUENCE</scope>
    <source>
        <tissue evidence="2">Cladode</tissue>
    </source>
</reference>
<organism evidence="2">
    <name type="scientific">Opuntia streptacantha</name>
    <name type="common">Prickly pear cactus</name>
    <name type="synonym">Opuntia cardona</name>
    <dbReference type="NCBI Taxonomy" id="393608"/>
    <lineage>
        <taxon>Eukaryota</taxon>
        <taxon>Viridiplantae</taxon>
        <taxon>Streptophyta</taxon>
        <taxon>Embryophyta</taxon>
        <taxon>Tracheophyta</taxon>
        <taxon>Spermatophyta</taxon>
        <taxon>Magnoliopsida</taxon>
        <taxon>eudicotyledons</taxon>
        <taxon>Gunneridae</taxon>
        <taxon>Pentapetalae</taxon>
        <taxon>Caryophyllales</taxon>
        <taxon>Cactineae</taxon>
        <taxon>Cactaceae</taxon>
        <taxon>Opuntioideae</taxon>
        <taxon>Opuntia</taxon>
    </lineage>
</organism>
<dbReference type="AlphaFoldDB" id="A0A7C8YKF0"/>
<dbReference type="PANTHER" id="PTHR12242:SF10">
    <property type="entry name" value="TRANSMEMBRANE PROTEIN"/>
    <property type="match status" value="1"/>
</dbReference>
<name>A0A7C8YKF0_OPUST</name>
<dbReference type="EMBL" id="GISG01030972">
    <property type="protein sequence ID" value="MBA4620576.1"/>
    <property type="molecule type" value="Transcribed_RNA"/>
</dbReference>
<accession>A0A7C8YKF0</accession>
<feature type="transmembrane region" description="Helical" evidence="1">
    <location>
        <begin position="112"/>
        <end position="131"/>
    </location>
</feature>